<dbReference type="CDD" id="cd21173">
    <property type="entry name" value="NucC-like"/>
    <property type="match status" value="1"/>
</dbReference>
<evidence type="ECO:0000313" key="2">
    <source>
        <dbReference type="EMBL" id="MDR9776151.1"/>
    </source>
</evidence>
<dbReference type="AlphaFoldDB" id="A0AAJ2GWA9"/>
<gene>
    <name evidence="2" type="ORF">RJJ65_26530</name>
</gene>
<name>A0AAJ2GWA9_9HYPH</name>
<dbReference type="RefSeq" id="WP_244604860.1">
    <property type="nucleotide sequence ID" value="NZ_JAVLSD010000020.1"/>
</dbReference>
<proteinExistence type="predicted"/>
<comment type="caution">
    <text evidence="2">The sequence shown here is derived from an EMBL/GenBank/DDBJ whole genome shotgun (WGS) entry which is preliminary data.</text>
</comment>
<organism evidence="2 3">
    <name type="scientific">Rhizobium hidalgonense</name>
    <dbReference type="NCBI Taxonomy" id="1538159"/>
    <lineage>
        <taxon>Bacteria</taxon>
        <taxon>Pseudomonadati</taxon>
        <taxon>Pseudomonadota</taxon>
        <taxon>Alphaproteobacteria</taxon>
        <taxon>Hyphomicrobiales</taxon>
        <taxon>Rhizobiaceae</taxon>
        <taxon>Rhizobium/Agrobacterium group</taxon>
        <taxon>Rhizobium</taxon>
    </lineage>
</organism>
<dbReference type="EMBL" id="JAVLSF010000020">
    <property type="protein sequence ID" value="MDR9776151.1"/>
    <property type="molecule type" value="Genomic_DNA"/>
</dbReference>
<protein>
    <recommendedName>
        <fullName evidence="1">DUF6602 domain-containing protein</fullName>
    </recommendedName>
</protein>
<accession>A0AAJ2GWA9</accession>
<dbReference type="InterPro" id="IPR046537">
    <property type="entry name" value="DUF6602"/>
</dbReference>
<evidence type="ECO:0000259" key="1">
    <source>
        <dbReference type="Pfam" id="PF20247"/>
    </source>
</evidence>
<sequence>MKAVLNAVLDGKIKSFRNEFLDHARDVFFEDGKTFHSGEFGLHREKLVRRFLRSFVPHRLAISTGFVVNSENSIATQADVVIFDSAQSPLIESDNDQLFFAAEAVCAIGEVKSCQTKSELPETLRKLAAQKQIKHLAWTGPASRVGSIGNEKQLITFLICEEIRNSDREATAPDEINKAILKAYEEATPPVPAELRHNLVLSLKQGLGVYSQEGFSPTLRAVPYFGAPNQFMWVAPSEPNGTDHIALFCALLFDLTHKAETFTAPMLKYMATPRVSYSHGVQLNVSDPSEERPAEVIKRQFEFKDGNDVAILGAKSDAPS</sequence>
<reference evidence="2" key="1">
    <citation type="submission" date="2023-04" db="EMBL/GenBank/DDBJ databases">
        <title>Genomic characterization of faba bean (Vicia faba) microsymbionts in Mexican soils.</title>
        <authorList>
            <person name="Rivera Orduna F.N."/>
            <person name="Guevara-Luna J."/>
            <person name="Yan J."/>
            <person name="Arroyo-Herrera I."/>
            <person name="Li Y."/>
            <person name="Vasquez-Murrieta M.S."/>
            <person name="Wang E.T."/>
        </authorList>
    </citation>
    <scope>NUCLEOTIDE SEQUENCE</scope>
    <source>
        <strain evidence="2">CH26</strain>
    </source>
</reference>
<feature type="domain" description="DUF6602" evidence="1">
    <location>
        <begin position="34"/>
        <end position="129"/>
    </location>
</feature>
<evidence type="ECO:0000313" key="3">
    <source>
        <dbReference type="Proteomes" id="UP001268610"/>
    </source>
</evidence>
<dbReference type="Pfam" id="PF20247">
    <property type="entry name" value="DUF6602"/>
    <property type="match status" value="1"/>
</dbReference>
<dbReference type="Proteomes" id="UP001268610">
    <property type="component" value="Unassembled WGS sequence"/>
</dbReference>